<dbReference type="Gene3D" id="1.10.630.10">
    <property type="entry name" value="Cytochrome P450"/>
    <property type="match status" value="1"/>
</dbReference>
<protein>
    <submittedName>
        <fullName evidence="15">Cytochrome P450 704B1</fullName>
    </submittedName>
</protein>
<evidence type="ECO:0000256" key="10">
    <source>
        <dbReference type="ARBA" id="ARBA00023033"/>
    </source>
</evidence>
<keyword evidence="8" id="KW-0560">Oxidoreductase</keyword>
<comment type="similarity">
    <text evidence="3">Belongs to the cytochrome P450 family.</text>
</comment>
<dbReference type="PANTHER" id="PTHR24296">
    <property type="entry name" value="CYTOCHROME P450"/>
    <property type="match status" value="1"/>
</dbReference>
<accession>A0A6J1DQX4</accession>
<evidence type="ECO:0000256" key="12">
    <source>
        <dbReference type="PIRSR" id="PIRSR602401-1"/>
    </source>
</evidence>
<keyword evidence="14" id="KW-1185">Reference proteome</keyword>
<keyword evidence="9 12" id="KW-0408">Iron</keyword>
<evidence type="ECO:0000256" key="9">
    <source>
        <dbReference type="ARBA" id="ARBA00023004"/>
    </source>
</evidence>
<dbReference type="RefSeq" id="XP_022156650.1">
    <property type="nucleotide sequence ID" value="XM_022300958.1"/>
</dbReference>
<gene>
    <name evidence="15" type="primary">LOC111023497</name>
</gene>
<dbReference type="Pfam" id="PF00067">
    <property type="entry name" value="p450"/>
    <property type="match status" value="1"/>
</dbReference>
<evidence type="ECO:0000256" key="5">
    <source>
        <dbReference type="ARBA" id="ARBA00022692"/>
    </source>
</evidence>
<name>A0A6J1DQX4_MOMCH</name>
<feature type="transmembrane region" description="Helical" evidence="13">
    <location>
        <begin position="15"/>
        <end position="33"/>
    </location>
</feature>
<dbReference type="GO" id="GO:0020037">
    <property type="term" value="F:heme binding"/>
    <property type="evidence" value="ECO:0007669"/>
    <property type="project" value="InterPro"/>
</dbReference>
<dbReference type="InterPro" id="IPR002401">
    <property type="entry name" value="Cyt_P450_E_grp-I"/>
</dbReference>
<dbReference type="FunFam" id="1.10.630.10:FF:000119">
    <property type="entry name" value="Alkane hydroxylase MAH1"/>
    <property type="match status" value="1"/>
</dbReference>
<feature type="binding site" description="axial binding residue" evidence="12">
    <location>
        <position position="483"/>
    </location>
    <ligand>
        <name>heme</name>
        <dbReference type="ChEBI" id="CHEBI:30413"/>
    </ligand>
    <ligandPart>
        <name>Fe</name>
        <dbReference type="ChEBI" id="CHEBI:18248"/>
    </ligandPart>
</feature>
<evidence type="ECO:0000256" key="6">
    <source>
        <dbReference type="ARBA" id="ARBA00022723"/>
    </source>
</evidence>
<dbReference type="Proteomes" id="UP000504603">
    <property type="component" value="Unplaced"/>
</dbReference>
<evidence type="ECO:0000256" key="1">
    <source>
        <dbReference type="ARBA" id="ARBA00001971"/>
    </source>
</evidence>
<evidence type="ECO:0000256" key="11">
    <source>
        <dbReference type="ARBA" id="ARBA00023136"/>
    </source>
</evidence>
<keyword evidence="11 13" id="KW-0472">Membrane</keyword>
<dbReference type="GeneID" id="111023497"/>
<dbReference type="InterPro" id="IPR001128">
    <property type="entry name" value="Cyt_P450"/>
</dbReference>
<keyword evidence="10" id="KW-0503">Monooxygenase</keyword>
<evidence type="ECO:0000313" key="14">
    <source>
        <dbReference type="Proteomes" id="UP000504603"/>
    </source>
</evidence>
<evidence type="ECO:0000256" key="13">
    <source>
        <dbReference type="SAM" id="Phobius"/>
    </source>
</evidence>
<keyword evidence="5 13" id="KW-0812">Transmembrane</keyword>
<comment type="cofactor">
    <cofactor evidence="1 12">
        <name>heme</name>
        <dbReference type="ChEBI" id="CHEBI:30413"/>
    </cofactor>
</comment>
<keyword evidence="6 12" id="KW-0479">Metal-binding</keyword>
<sequence>MGISSYDSEEGWCSVKTLVVGAAACLVWSWIAAHRWKQRKKKGPKTWPLVGAAIEQLLNYHRMHDWLLGYLKLSKTVVVPMPFTTYTYIAHPDNVHHILKTNFANYPKGDAYHSYMEVLLGDGIFNVDGELWRKQRKTASFEFASKNLRDFSALVFREYSLKLSSILTSASLHNQQVDMQELLMRMTLDSICKVGFGVEIGSLAPNLPENCFAQAFDTANIIVTLRFIDPLWKIKRFLNLGSEALLDKSIKIIDDFTYSVIATRKKEIEEARTTGNDGKKIKHDILSRFIELGDDPNNNFTNKSLRDVVLNFVIAGRDTTAATLSWAIYMVMTHSHVADKLYSELTSFEEARAKEEGISLLNQHHSTDLESFERRVKQFAELLNYDSLARLHYLHAMITETLRLYPAVPQDPKGILEDDVLPDGTKVRAGGMVTYVPYSMGRMEYNWGCDAASFNPERWLKQGIFHNESPFKFTAFQAGPRICMGKDSAYLQMKMALAILCRFYKFKLVSGHQVKYRMMTILSMANGLKVTVDRRQ</sequence>
<evidence type="ECO:0000256" key="8">
    <source>
        <dbReference type="ARBA" id="ARBA00023002"/>
    </source>
</evidence>
<dbReference type="PRINTS" id="PR00385">
    <property type="entry name" value="P450"/>
</dbReference>
<dbReference type="GO" id="GO:0016713">
    <property type="term" value="F:oxidoreductase activity, acting on paired donors, with incorporation or reduction of molecular oxygen, reduced iron-sulfur protein as one donor, and incorporation of one atom of oxygen"/>
    <property type="evidence" value="ECO:0007669"/>
    <property type="project" value="UniProtKB-ARBA"/>
</dbReference>
<dbReference type="AlphaFoldDB" id="A0A6J1DQX4"/>
<evidence type="ECO:0000313" key="15">
    <source>
        <dbReference type="RefSeq" id="XP_022156650.1"/>
    </source>
</evidence>
<evidence type="ECO:0000256" key="3">
    <source>
        <dbReference type="ARBA" id="ARBA00010617"/>
    </source>
</evidence>
<dbReference type="KEGG" id="mcha:111023497"/>
<evidence type="ECO:0000256" key="2">
    <source>
        <dbReference type="ARBA" id="ARBA00004167"/>
    </source>
</evidence>
<keyword evidence="4 12" id="KW-0349">Heme</keyword>
<reference evidence="15" key="1">
    <citation type="submission" date="2025-08" db="UniProtKB">
        <authorList>
            <consortium name="RefSeq"/>
        </authorList>
    </citation>
    <scope>IDENTIFICATION</scope>
    <source>
        <strain evidence="15">OHB3-1</strain>
    </source>
</reference>
<organism evidence="14 15">
    <name type="scientific">Momordica charantia</name>
    <name type="common">Bitter gourd</name>
    <name type="synonym">Balsam pear</name>
    <dbReference type="NCBI Taxonomy" id="3673"/>
    <lineage>
        <taxon>Eukaryota</taxon>
        <taxon>Viridiplantae</taxon>
        <taxon>Streptophyta</taxon>
        <taxon>Embryophyta</taxon>
        <taxon>Tracheophyta</taxon>
        <taxon>Spermatophyta</taxon>
        <taxon>Magnoliopsida</taxon>
        <taxon>eudicotyledons</taxon>
        <taxon>Gunneridae</taxon>
        <taxon>Pentapetalae</taxon>
        <taxon>rosids</taxon>
        <taxon>fabids</taxon>
        <taxon>Cucurbitales</taxon>
        <taxon>Cucurbitaceae</taxon>
        <taxon>Momordiceae</taxon>
        <taxon>Momordica</taxon>
    </lineage>
</organism>
<dbReference type="GO" id="GO:0005506">
    <property type="term" value="F:iron ion binding"/>
    <property type="evidence" value="ECO:0007669"/>
    <property type="project" value="InterPro"/>
</dbReference>
<dbReference type="InterPro" id="IPR036396">
    <property type="entry name" value="Cyt_P450_sf"/>
</dbReference>
<keyword evidence="7 13" id="KW-1133">Transmembrane helix</keyword>
<dbReference type="SUPFAM" id="SSF48264">
    <property type="entry name" value="Cytochrome P450"/>
    <property type="match status" value="1"/>
</dbReference>
<evidence type="ECO:0000256" key="4">
    <source>
        <dbReference type="ARBA" id="ARBA00022617"/>
    </source>
</evidence>
<dbReference type="GO" id="GO:0016020">
    <property type="term" value="C:membrane"/>
    <property type="evidence" value="ECO:0007669"/>
    <property type="project" value="UniProtKB-SubCell"/>
</dbReference>
<dbReference type="CDD" id="cd11064">
    <property type="entry name" value="CYP86A"/>
    <property type="match status" value="1"/>
</dbReference>
<dbReference type="PRINTS" id="PR00463">
    <property type="entry name" value="EP450I"/>
</dbReference>
<evidence type="ECO:0000256" key="7">
    <source>
        <dbReference type="ARBA" id="ARBA00022989"/>
    </source>
</evidence>
<proteinExistence type="inferred from homology"/>
<dbReference type="OrthoDB" id="1470350at2759"/>
<comment type="subcellular location">
    <subcellularLocation>
        <location evidence="2">Membrane</location>
        <topology evidence="2">Single-pass membrane protein</topology>
    </subcellularLocation>
</comment>